<gene>
    <name evidence="1" type="ordered locus">Mycch_5705</name>
</gene>
<dbReference type="EMBL" id="CP003054">
    <property type="protein sequence ID" value="AFM20338.1"/>
    <property type="molecule type" value="Genomic_DNA"/>
</dbReference>
<geneLocation type="plasmid" evidence="1 2">
    <name>pMYCCH.01</name>
</geneLocation>
<evidence type="ECO:0000313" key="1">
    <source>
        <dbReference type="EMBL" id="AFM20338.1"/>
    </source>
</evidence>
<dbReference type="Proteomes" id="UP000006057">
    <property type="component" value="Plasmid pMYCCH.01"/>
</dbReference>
<keyword evidence="1" id="KW-0614">Plasmid</keyword>
<dbReference type="KEGG" id="mcb:Mycch_5705"/>
<accession>I4BST1</accession>
<name>I4BST1_MYCCN</name>
<evidence type="ECO:0000313" key="2">
    <source>
        <dbReference type="Proteomes" id="UP000006057"/>
    </source>
</evidence>
<protein>
    <recommendedName>
        <fullName evidence="3">Alkylmercury lyase</fullName>
    </recommendedName>
</protein>
<dbReference type="HOGENOM" id="CLU_133764_0_0_11"/>
<dbReference type="AlphaFoldDB" id="I4BST1"/>
<organism evidence="1 2">
    <name type="scientific">Mycolicibacterium chubuense (strain NBB4)</name>
    <name type="common">Mycobacterium chubuense</name>
    <dbReference type="NCBI Taxonomy" id="710421"/>
    <lineage>
        <taxon>Bacteria</taxon>
        <taxon>Bacillati</taxon>
        <taxon>Actinomycetota</taxon>
        <taxon>Actinomycetes</taxon>
        <taxon>Mycobacteriales</taxon>
        <taxon>Mycobacteriaceae</taxon>
        <taxon>Mycolicibacterium</taxon>
    </lineage>
</organism>
<proteinExistence type="predicted"/>
<dbReference type="PATRIC" id="fig|710421.3.peg.5683"/>
<keyword evidence="2" id="KW-1185">Reference proteome</keyword>
<sequence length="137" mass="14746">MVATAVSVRECRSPATEVTSIGEAPPTYRGPRVELLVIPDCPYATLAETAIRMTLNELGLPHTPVLTTVVETTAEAIRRRFTGSPTIVINGVDPWAHPDREPGLTCRAQPDRGGLPTPYGLAQALCAAVLKDHRMPH</sequence>
<evidence type="ECO:0008006" key="3">
    <source>
        <dbReference type="Google" id="ProtNLM"/>
    </source>
</evidence>
<reference evidence="1 2" key="1">
    <citation type="submission" date="2012-06" db="EMBL/GenBank/DDBJ databases">
        <title>Complete sequence of plasmid 1 of Mycobacterium chubuense NBB4.</title>
        <authorList>
            <consortium name="US DOE Joint Genome Institute"/>
            <person name="Lucas S."/>
            <person name="Han J."/>
            <person name="Lapidus A."/>
            <person name="Cheng J.-F."/>
            <person name="Goodwin L."/>
            <person name="Pitluck S."/>
            <person name="Peters L."/>
            <person name="Mikhailova N."/>
            <person name="Teshima H."/>
            <person name="Detter J.C."/>
            <person name="Han C."/>
            <person name="Tapia R."/>
            <person name="Land M."/>
            <person name="Hauser L."/>
            <person name="Kyrpides N."/>
            <person name="Ivanova N."/>
            <person name="Pagani I."/>
            <person name="Mattes T."/>
            <person name="Holmes A."/>
            <person name="Rutledge P."/>
            <person name="Paulsen I."/>
            <person name="Coleman N."/>
            <person name="Woyke T."/>
        </authorList>
    </citation>
    <scope>NUCLEOTIDE SEQUENCE [LARGE SCALE GENOMIC DNA]</scope>
    <source>
        <strain evidence="1 2">NBB4</strain>
        <plasmid evidence="1 2">pMYCCH.01</plasmid>
    </source>
</reference>